<feature type="domain" description="Inositolphosphotransferase Aur1/Ipt1" evidence="2">
    <location>
        <begin position="131"/>
        <end position="337"/>
    </location>
</feature>
<evidence type="ECO:0000256" key="1">
    <source>
        <dbReference type="SAM" id="Phobius"/>
    </source>
</evidence>
<dbReference type="STRING" id="1137284.GCA_001418205_00598"/>
<evidence type="ECO:0000313" key="3">
    <source>
        <dbReference type="EMBL" id="CUB02756.1"/>
    </source>
</evidence>
<dbReference type="GO" id="GO:0016020">
    <property type="term" value="C:membrane"/>
    <property type="evidence" value="ECO:0007669"/>
    <property type="project" value="UniProtKB-SubCell"/>
</dbReference>
<feature type="transmembrane region" description="Helical" evidence="1">
    <location>
        <begin position="163"/>
        <end position="183"/>
    </location>
</feature>
<organism evidence="3 4">
    <name type="scientific">Marinomonas fungiae</name>
    <dbReference type="NCBI Taxonomy" id="1137284"/>
    <lineage>
        <taxon>Bacteria</taxon>
        <taxon>Pseudomonadati</taxon>
        <taxon>Pseudomonadota</taxon>
        <taxon>Gammaproteobacteria</taxon>
        <taxon>Oceanospirillales</taxon>
        <taxon>Oceanospirillaceae</taxon>
        <taxon>Marinomonas</taxon>
    </lineage>
</organism>
<feature type="transmembrane region" description="Helical" evidence="1">
    <location>
        <begin position="276"/>
        <end position="296"/>
    </location>
</feature>
<keyword evidence="1" id="KW-0472">Membrane</keyword>
<feature type="transmembrane region" description="Helical" evidence="1">
    <location>
        <begin position="303"/>
        <end position="321"/>
    </location>
</feature>
<keyword evidence="1" id="KW-1133">Transmembrane helix</keyword>
<protein>
    <submittedName>
        <fullName evidence="3">PAP2 superfamily</fullName>
    </submittedName>
</protein>
<dbReference type="AlphaFoldDB" id="A0A0K6II60"/>
<feature type="transmembrane region" description="Helical" evidence="1">
    <location>
        <begin position="48"/>
        <end position="71"/>
    </location>
</feature>
<dbReference type="EMBL" id="CYHG01000002">
    <property type="protein sequence ID" value="CUB02756.1"/>
    <property type="molecule type" value="Genomic_DNA"/>
</dbReference>
<keyword evidence="4" id="KW-1185">Reference proteome</keyword>
<dbReference type="Pfam" id="PF14378">
    <property type="entry name" value="PAP2_3"/>
    <property type="match status" value="1"/>
</dbReference>
<feature type="transmembrane region" description="Helical" evidence="1">
    <location>
        <begin position="192"/>
        <end position="211"/>
    </location>
</feature>
<proteinExistence type="predicted"/>
<feature type="transmembrane region" description="Helical" evidence="1">
    <location>
        <begin position="16"/>
        <end position="36"/>
    </location>
</feature>
<feature type="transmembrane region" description="Helical" evidence="1">
    <location>
        <begin position="96"/>
        <end position="115"/>
    </location>
</feature>
<accession>A0A0K6II60</accession>
<gene>
    <name evidence="3" type="ORF">Ga0061065_10293</name>
</gene>
<dbReference type="InterPro" id="IPR026841">
    <property type="entry name" value="Aur1/Ipt1"/>
</dbReference>
<evidence type="ECO:0000313" key="4">
    <source>
        <dbReference type="Proteomes" id="UP000182769"/>
    </source>
</evidence>
<evidence type="ECO:0000259" key="2">
    <source>
        <dbReference type="Pfam" id="PF14378"/>
    </source>
</evidence>
<feature type="transmembrane region" description="Helical" evidence="1">
    <location>
        <begin position="327"/>
        <end position="345"/>
    </location>
</feature>
<name>A0A0K6II60_9GAMM</name>
<dbReference type="Proteomes" id="UP000182769">
    <property type="component" value="Unassembled WGS sequence"/>
</dbReference>
<reference evidence="4" key="1">
    <citation type="submission" date="2015-08" db="EMBL/GenBank/DDBJ databases">
        <authorList>
            <person name="Varghese N."/>
        </authorList>
    </citation>
    <scope>NUCLEOTIDE SEQUENCE [LARGE SCALE GENOMIC DNA]</scope>
    <source>
        <strain evidence="4">JCM 18476</strain>
    </source>
</reference>
<keyword evidence="1" id="KW-0812">Transmembrane</keyword>
<sequence>MKFIIKSAFTPIQRDLMLYMIALTAVSYQLILYINFEKINLDLSLYRNSFIFGLISTFFLSSIFMYLYLIIKKERRPLKIYLGYSIIPIKHWNESLNFILLSVAVSIIFSVYTSVKYSIPDIVPFYLDPYLIEFDNFLFFGTPPWKITHYIFSTPIATGFINFLYNIWFFIIWIFLISFMCCVKHSQIRKQVILSFLLCWIINGNLAALLFSSAGPCFYSLAYGVEGPYTELMAILNQQNSFLLEQGSVFSVWALSLQDLLWQSYVNRVDGIGKGISALPSMHVSMTCLIAISIYSLNKKWGILAWIYALLIIIGSIHLAWHYAADGIVAILLTLTIWFSVKKLTTRKD</sequence>